<dbReference type="SFLD" id="SFLDF00009">
    <property type="entry name" value="o-succinylbenzoate_synthase"/>
    <property type="match status" value="1"/>
</dbReference>
<feature type="domain" description="Mandelate racemase/muconate lactonizing enzyme C-terminal" evidence="6">
    <location>
        <begin position="204"/>
        <end position="293"/>
    </location>
</feature>
<dbReference type="RefSeq" id="WP_015258456.1">
    <property type="nucleotide sequence ID" value="NC_019902.2"/>
</dbReference>
<evidence type="ECO:0000256" key="2">
    <source>
        <dbReference type="ARBA" id="ARBA00022842"/>
    </source>
</evidence>
<evidence type="ECO:0000256" key="1">
    <source>
        <dbReference type="ARBA" id="ARBA00022723"/>
    </source>
</evidence>
<dbReference type="Proteomes" id="UP000010809">
    <property type="component" value="Chromosome"/>
</dbReference>
<sequence length="410" mass="45285">MSEALLGAVTGVDLWHYRLPLRHPLHLGGLVFDHRSGLLLEWRTSPDRVVWSEIAPLPGFSCESLDTCVTECRRFFAGHHVHNAAATFNAPPNPETRRAEKRSVIRRSTGVRADSAPDAHVGQRRQQIPVRQGPEAAGPTHDPEDATSQAATATLVLEALGQSIPQDLSPSVRFGLECGLLQLTVPLPAAPRPTLCLLVTADGPIDPAALSDSTCVKLKVGQRDPAEERQRMRWILDAVPATARLRLDANRAWSLEQAAAFCADLDPQRVEYIEEPLRPGLSYSGWHEHIPIPFAWDETLRERPEPRLDIPGLRAVVLKPMLTGLSRTQTLVEQAQVVGIQPVLSGAYESNLSLDLYAQLAALWSLEGPHGLDTLRPFSMALLQPPRFLHRNRPLPLLGREQLEHLGRLL</sequence>
<reference evidence="7" key="1">
    <citation type="submission" date="2015-12" db="EMBL/GenBank/DDBJ databases">
        <authorList>
            <person name="Tikhonova T.V."/>
            <person name="Pavlov A.R."/>
            <person name="Beletsky A.V."/>
            <person name="Mardanov A.V."/>
            <person name="Sorokin D.Y."/>
            <person name="Ravin N.V."/>
            <person name="Popov V.O."/>
        </authorList>
    </citation>
    <scope>NUCLEOTIDE SEQUENCE</scope>
    <source>
        <strain evidence="7">DSM 14787</strain>
    </source>
</reference>
<dbReference type="GO" id="GO:0009063">
    <property type="term" value="P:amino acid catabolic process"/>
    <property type="evidence" value="ECO:0007669"/>
    <property type="project" value="InterPro"/>
</dbReference>
<organism evidence="7 8">
    <name type="scientific">Thioalkalivibrio nitratireducens (strain DSM 14787 / UNIQEM 213 / ALEN2)</name>
    <dbReference type="NCBI Taxonomy" id="1255043"/>
    <lineage>
        <taxon>Bacteria</taxon>
        <taxon>Pseudomonadati</taxon>
        <taxon>Pseudomonadota</taxon>
        <taxon>Gammaproteobacteria</taxon>
        <taxon>Chromatiales</taxon>
        <taxon>Ectothiorhodospiraceae</taxon>
        <taxon>Thioalkalivibrio</taxon>
    </lineage>
</organism>
<dbReference type="Pfam" id="PF21508">
    <property type="entry name" value="MenC_N"/>
    <property type="match status" value="1"/>
</dbReference>
<proteinExistence type="predicted"/>
<dbReference type="KEGG" id="tni:TVNIR_1664"/>
<name>L0DWC3_THIND</name>
<evidence type="ECO:0000313" key="8">
    <source>
        <dbReference type="Proteomes" id="UP000010809"/>
    </source>
</evidence>
<dbReference type="InterPro" id="IPR018110">
    <property type="entry name" value="Mandel_Rmase/mucon_lact_enz_CS"/>
</dbReference>
<evidence type="ECO:0000256" key="3">
    <source>
        <dbReference type="ARBA" id="ARBA00023239"/>
    </source>
</evidence>
<dbReference type="PANTHER" id="PTHR48073">
    <property type="entry name" value="O-SUCCINYLBENZOATE SYNTHASE-RELATED"/>
    <property type="match status" value="1"/>
</dbReference>
<dbReference type="SFLD" id="SFLDS00001">
    <property type="entry name" value="Enolase"/>
    <property type="match status" value="1"/>
</dbReference>
<dbReference type="InterPro" id="IPR036849">
    <property type="entry name" value="Enolase-like_C_sf"/>
</dbReference>
<gene>
    <name evidence="7" type="primary">menC [H]</name>
    <name evidence="7" type="ordered locus">TVNIR_1664</name>
</gene>
<dbReference type="PANTHER" id="PTHR48073:SF2">
    <property type="entry name" value="O-SUCCINYLBENZOATE SYNTHASE"/>
    <property type="match status" value="1"/>
</dbReference>
<dbReference type="InterPro" id="IPR041338">
    <property type="entry name" value="OSBS_N"/>
</dbReference>
<dbReference type="AlphaFoldDB" id="L0DWC3"/>
<dbReference type="GO" id="GO:0043748">
    <property type="term" value="F:O-succinylbenzoate synthase activity"/>
    <property type="evidence" value="ECO:0007669"/>
    <property type="project" value="UniProtKB-EC"/>
</dbReference>
<dbReference type="PROSITE" id="PS00909">
    <property type="entry name" value="MR_MLE_2"/>
    <property type="match status" value="1"/>
</dbReference>
<keyword evidence="8" id="KW-1185">Reference proteome</keyword>
<accession>L0DWC3</accession>
<dbReference type="HOGENOM" id="CLU_030273_0_2_6"/>
<dbReference type="SMART" id="SM00922">
    <property type="entry name" value="MR_MLE"/>
    <property type="match status" value="1"/>
</dbReference>
<dbReference type="SUPFAM" id="SSF51604">
    <property type="entry name" value="Enolase C-terminal domain-like"/>
    <property type="match status" value="1"/>
</dbReference>
<dbReference type="STRING" id="1255043.TVNIR_1664"/>
<evidence type="ECO:0000259" key="6">
    <source>
        <dbReference type="SMART" id="SM00922"/>
    </source>
</evidence>
<dbReference type="EC" id="4.2.1.113" evidence="4"/>
<dbReference type="InterPro" id="IPR013342">
    <property type="entry name" value="Mandelate_racemase_C"/>
</dbReference>
<keyword evidence="1" id="KW-0479">Metal-binding</keyword>
<dbReference type="GO" id="GO:0009234">
    <property type="term" value="P:menaquinone biosynthetic process"/>
    <property type="evidence" value="ECO:0007669"/>
    <property type="project" value="UniProtKB-UniRule"/>
</dbReference>
<dbReference type="NCBIfam" id="TIGR01927">
    <property type="entry name" value="menC_gam_Gplu"/>
    <property type="match status" value="1"/>
</dbReference>
<dbReference type="InterPro" id="IPR029065">
    <property type="entry name" value="Enolase_C-like"/>
</dbReference>
<dbReference type="Gene3D" id="3.30.390.10">
    <property type="entry name" value="Enolase-like, N-terminal domain"/>
    <property type="match status" value="1"/>
</dbReference>
<dbReference type="eggNOG" id="COG1441">
    <property type="taxonomic scope" value="Bacteria"/>
</dbReference>
<evidence type="ECO:0000313" key="7">
    <source>
        <dbReference type="EMBL" id="AGA33328.1"/>
    </source>
</evidence>
<evidence type="ECO:0000256" key="4">
    <source>
        <dbReference type="NCBIfam" id="TIGR01927"/>
    </source>
</evidence>
<dbReference type="OrthoDB" id="3725747at2"/>
<dbReference type="GO" id="GO:0046872">
    <property type="term" value="F:metal ion binding"/>
    <property type="evidence" value="ECO:0007669"/>
    <property type="project" value="UniProtKB-KW"/>
</dbReference>
<dbReference type="SFLD" id="SFLDG00180">
    <property type="entry name" value="muconate_cycloisomerase"/>
    <property type="match status" value="1"/>
</dbReference>
<feature type="region of interest" description="Disordered" evidence="5">
    <location>
        <begin position="89"/>
        <end position="147"/>
    </location>
</feature>
<protein>
    <recommendedName>
        <fullName evidence="4">o-succinylbenzoate synthase</fullName>
        <ecNumber evidence="4">4.2.1.113</ecNumber>
    </recommendedName>
</protein>
<dbReference type="PATRIC" id="fig|1255043.3.peg.1684"/>
<evidence type="ECO:0000256" key="5">
    <source>
        <dbReference type="SAM" id="MobiDB-lite"/>
    </source>
</evidence>
<dbReference type="Pfam" id="PF13378">
    <property type="entry name" value="MR_MLE_C"/>
    <property type="match status" value="1"/>
</dbReference>
<dbReference type="Gene3D" id="3.20.20.120">
    <property type="entry name" value="Enolase-like C-terminal domain"/>
    <property type="match status" value="1"/>
</dbReference>
<dbReference type="InterPro" id="IPR029017">
    <property type="entry name" value="Enolase-like_N"/>
</dbReference>
<keyword evidence="3" id="KW-0456">Lyase</keyword>
<keyword evidence="2" id="KW-0460">Magnesium</keyword>
<dbReference type="SUPFAM" id="SSF54826">
    <property type="entry name" value="Enolase N-terminal domain-like"/>
    <property type="match status" value="1"/>
</dbReference>
<dbReference type="EMBL" id="CP003989">
    <property type="protein sequence ID" value="AGA33328.1"/>
    <property type="molecule type" value="Genomic_DNA"/>
</dbReference>